<evidence type="ECO:0000259" key="6">
    <source>
        <dbReference type="Pfam" id="PF01814"/>
    </source>
</evidence>
<dbReference type="NCBIfam" id="TIGR03652">
    <property type="entry name" value="FeS_repair_RIC"/>
    <property type="match status" value="1"/>
</dbReference>
<protein>
    <submittedName>
        <fullName evidence="7">Iron-sulfur cluster repair di-iron protein</fullName>
    </submittedName>
</protein>
<dbReference type="OrthoDB" id="9797132at2"/>
<dbReference type="AlphaFoldDB" id="A0A1D2YTZ6"/>
<dbReference type="PANTHER" id="PTHR36438">
    <property type="entry name" value="IRON-SULFUR CLUSTER REPAIR PROTEIN YTFE"/>
    <property type="match status" value="1"/>
</dbReference>
<proteinExistence type="predicted"/>
<keyword evidence="4" id="KW-0408">Iron</keyword>
<reference evidence="7 8" key="1">
    <citation type="submission" date="2016-09" db="EMBL/GenBank/DDBJ databases">
        <title>Draft genome sequence for the type strain of Vulcanibacillus modesticaldus BR, a strictly anaerobic, moderately thermophilic, and nitrate-reducing bacterium from deep sea-hydrothermal vents of the Mid-Atlantic Ridge.</title>
        <authorList>
            <person name="Abin C.A."/>
            <person name="Hollibaugh J.T."/>
        </authorList>
    </citation>
    <scope>NUCLEOTIDE SEQUENCE [LARGE SCALE GENOMIC DNA]</scope>
    <source>
        <strain evidence="7 8">BR</strain>
    </source>
</reference>
<feature type="coiled-coil region" evidence="5">
    <location>
        <begin position="158"/>
        <end position="185"/>
    </location>
</feature>
<organism evidence="7 8">
    <name type="scientific">Vulcanibacillus modesticaldus</name>
    <dbReference type="NCBI Taxonomy" id="337097"/>
    <lineage>
        <taxon>Bacteria</taxon>
        <taxon>Bacillati</taxon>
        <taxon>Bacillota</taxon>
        <taxon>Bacilli</taxon>
        <taxon>Bacillales</taxon>
        <taxon>Bacillaceae</taxon>
        <taxon>Vulcanibacillus</taxon>
    </lineage>
</organism>
<sequence>MERQFIVTDKIGDIVARFPQAAELFKELQIDFCCGGDRPLIEAIREKNLDEDEVINQLNEMYTSTQDTGKQWDKASLSSLIEHIINKHHAFLQTELPVLSELVTKILRVHGSNHQDLVKVHRLFHTLKMDLEQHLIKEEQIIFPLIKAYEQSPSVTALNEIREKIEELESEHVNAGDILKQLRKITNDYEIPADACKTFTKAYLKLAELESDLFDHIHLENNLLFPRLEQSIVD</sequence>
<dbReference type="Pfam" id="PF04405">
    <property type="entry name" value="ScdA_N"/>
    <property type="match status" value="1"/>
</dbReference>
<dbReference type="PANTHER" id="PTHR36438:SF1">
    <property type="entry name" value="IRON-SULFUR CLUSTER REPAIR PROTEIN YTFE"/>
    <property type="match status" value="1"/>
</dbReference>
<keyword evidence="8" id="KW-1185">Reference proteome</keyword>
<keyword evidence="2" id="KW-0963">Cytoplasm</keyword>
<dbReference type="RefSeq" id="WP_069656962.1">
    <property type="nucleotide sequence ID" value="NZ_MIJF01000031.1"/>
</dbReference>
<accession>A0A1D2YTZ6</accession>
<name>A0A1D2YTZ6_9BACI</name>
<dbReference type="Proteomes" id="UP000243739">
    <property type="component" value="Unassembled WGS sequence"/>
</dbReference>
<evidence type="ECO:0000256" key="1">
    <source>
        <dbReference type="ARBA" id="ARBA00004496"/>
    </source>
</evidence>
<evidence type="ECO:0000313" key="8">
    <source>
        <dbReference type="Proteomes" id="UP000243739"/>
    </source>
</evidence>
<dbReference type="Pfam" id="PF01814">
    <property type="entry name" value="Hemerythrin"/>
    <property type="match status" value="1"/>
</dbReference>
<evidence type="ECO:0000256" key="4">
    <source>
        <dbReference type="ARBA" id="ARBA00023004"/>
    </source>
</evidence>
<evidence type="ECO:0000313" key="7">
    <source>
        <dbReference type="EMBL" id="OEF99174.1"/>
    </source>
</evidence>
<dbReference type="InterPro" id="IPR012312">
    <property type="entry name" value="Hemerythrin-like"/>
</dbReference>
<comment type="caution">
    <text evidence="7">The sequence shown here is derived from an EMBL/GenBank/DDBJ whole genome shotgun (WGS) entry which is preliminary data.</text>
</comment>
<evidence type="ECO:0000256" key="3">
    <source>
        <dbReference type="ARBA" id="ARBA00022723"/>
    </source>
</evidence>
<dbReference type="InterPro" id="IPR019903">
    <property type="entry name" value="RIC_family"/>
</dbReference>
<dbReference type="GO" id="GO:0005737">
    <property type="term" value="C:cytoplasm"/>
    <property type="evidence" value="ECO:0007669"/>
    <property type="project" value="UniProtKB-SubCell"/>
</dbReference>
<evidence type="ECO:0000256" key="2">
    <source>
        <dbReference type="ARBA" id="ARBA00022490"/>
    </source>
</evidence>
<gene>
    <name evidence="7" type="ORF">BHF71_09840</name>
</gene>
<dbReference type="STRING" id="337097.BHF71_09840"/>
<dbReference type="GO" id="GO:0046872">
    <property type="term" value="F:metal ion binding"/>
    <property type="evidence" value="ECO:0007669"/>
    <property type="project" value="UniProtKB-KW"/>
</dbReference>
<evidence type="ECO:0000256" key="5">
    <source>
        <dbReference type="SAM" id="Coils"/>
    </source>
</evidence>
<feature type="domain" description="Hemerythrin-like" evidence="6">
    <location>
        <begin position="82"/>
        <end position="228"/>
    </location>
</feature>
<keyword evidence="3" id="KW-0479">Metal-binding</keyword>
<dbReference type="Gene3D" id="1.10.3910.10">
    <property type="entry name" value="SP0561-like"/>
    <property type="match status" value="1"/>
</dbReference>
<comment type="subcellular location">
    <subcellularLocation>
        <location evidence="1">Cytoplasm</location>
    </subcellularLocation>
</comment>
<keyword evidence="5" id="KW-0175">Coiled coil</keyword>
<dbReference type="EMBL" id="MIJF01000031">
    <property type="protein sequence ID" value="OEF99174.1"/>
    <property type="molecule type" value="Genomic_DNA"/>
</dbReference>
<dbReference type="InterPro" id="IPR038062">
    <property type="entry name" value="ScdA-like_N_sf"/>
</dbReference>
<dbReference type="Gene3D" id="1.20.120.520">
    <property type="entry name" value="nmb1532 protein domain like"/>
    <property type="match status" value="1"/>
</dbReference>